<evidence type="ECO:0000256" key="1">
    <source>
        <dbReference type="SAM" id="MobiDB-lite"/>
    </source>
</evidence>
<feature type="compositionally biased region" description="Polar residues" evidence="1">
    <location>
        <begin position="84"/>
        <end position="95"/>
    </location>
</feature>
<name>A0A8X7BPR6_9ARAC</name>
<protein>
    <submittedName>
        <fullName evidence="2">Uncharacterized protein</fullName>
    </submittedName>
</protein>
<sequence>MPGSPPLPQREGGKAAHQFRPKFKPPPKKNGKKNLKKTFLADQKTPQPRVLPDLYRKKASGETTATTHPQILPSPNLIIRGFENRQTPNFNSPTSKVPGVDEDSSSKR</sequence>
<evidence type="ECO:0000313" key="3">
    <source>
        <dbReference type="Proteomes" id="UP000886998"/>
    </source>
</evidence>
<keyword evidence="3" id="KW-1185">Reference proteome</keyword>
<comment type="caution">
    <text evidence="2">The sequence shown here is derived from an EMBL/GenBank/DDBJ whole genome shotgun (WGS) entry which is preliminary data.</text>
</comment>
<organism evidence="2 3">
    <name type="scientific">Trichonephila inaurata madagascariensis</name>
    <dbReference type="NCBI Taxonomy" id="2747483"/>
    <lineage>
        <taxon>Eukaryota</taxon>
        <taxon>Metazoa</taxon>
        <taxon>Ecdysozoa</taxon>
        <taxon>Arthropoda</taxon>
        <taxon>Chelicerata</taxon>
        <taxon>Arachnida</taxon>
        <taxon>Araneae</taxon>
        <taxon>Araneomorphae</taxon>
        <taxon>Entelegynae</taxon>
        <taxon>Araneoidea</taxon>
        <taxon>Nephilidae</taxon>
        <taxon>Trichonephila</taxon>
        <taxon>Trichonephila inaurata</taxon>
    </lineage>
</organism>
<reference evidence="2" key="1">
    <citation type="submission" date="2020-08" db="EMBL/GenBank/DDBJ databases">
        <title>Multicomponent nature underlies the extraordinary mechanical properties of spider dragline silk.</title>
        <authorList>
            <person name="Kono N."/>
            <person name="Nakamura H."/>
            <person name="Mori M."/>
            <person name="Yoshida Y."/>
            <person name="Ohtoshi R."/>
            <person name="Malay A.D."/>
            <person name="Moran D.A.P."/>
            <person name="Tomita M."/>
            <person name="Numata K."/>
            <person name="Arakawa K."/>
        </authorList>
    </citation>
    <scope>NUCLEOTIDE SEQUENCE</scope>
</reference>
<proteinExistence type="predicted"/>
<feature type="region of interest" description="Disordered" evidence="1">
    <location>
        <begin position="1"/>
        <end position="108"/>
    </location>
</feature>
<dbReference type="AlphaFoldDB" id="A0A8X7BPR6"/>
<evidence type="ECO:0000313" key="2">
    <source>
        <dbReference type="EMBL" id="GFY39195.1"/>
    </source>
</evidence>
<dbReference type="Proteomes" id="UP000886998">
    <property type="component" value="Unassembled WGS sequence"/>
</dbReference>
<feature type="compositionally biased region" description="Basic residues" evidence="1">
    <location>
        <begin position="17"/>
        <end position="36"/>
    </location>
</feature>
<gene>
    <name evidence="2" type="ORF">TNIN_233611</name>
</gene>
<accession>A0A8X7BPR6</accession>
<dbReference type="EMBL" id="BMAV01001245">
    <property type="protein sequence ID" value="GFY39195.1"/>
    <property type="molecule type" value="Genomic_DNA"/>
</dbReference>